<reference evidence="1" key="2">
    <citation type="journal article" date="2022" name="Sci. Total Environ.">
        <title>Prevalence, transmission, and molecular epidemiology of tet(X)-positive bacteria among humans, animals, and environmental niches in China: An epidemiological, and genomic-based study.</title>
        <authorList>
            <person name="Dong N."/>
            <person name="Zeng Y."/>
            <person name="Cai C."/>
            <person name="Sun C."/>
            <person name="Lu J."/>
            <person name="Liu C."/>
            <person name="Zhou H."/>
            <person name="Sun Q."/>
            <person name="Shu L."/>
            <person name="Wang H."/>
            <person name="Wang Y."/>
            <person name="Wang S."/>
            <person name="Wu C."/>
            <person name="Chan E.W."/>
            <person name="Chen G."/>
            <person name="Shen Z."/>
            <person name="Chen S."/>
            <person name="Zhang R."/>
        </authorList>
    </citation>
    <scope>NUCLEOTIDE SEQUENCE</scope>
    <source>
        <strain evidence="1">R1692</strain>
    </source>
</reference>
<evidence type="ECO:0000313" key="2">
    <source>
        <dbReference type="Proteomes" id="UP001170954"/>
    </source>
</evidence>
<comment type="caution">
    <text evidence="1">The sequence shown here is derived from an EMBL/GenBank/DDBJ whole genome shotgun (WGS) entry which is preliminary data.</text>
</comment>
<accession>A0ABT7NN56</accession>
<gene>
    <name evidence="1" type="ORF">HX018_10515</name>
</gene>
<keyword evidence="2" id="KW-1185">Reference proteome</keyword>
<dbReference type="EMBL" id="JACAGK010000026">
    <property type="protein sequence ID" value="MDM1048672.1"/>
    <property type="molecule type" value="Genomic_DNA"/>
</dbReference>
<organism evidence="1 2">
    <name type="scientific">Sphingobacterium hotanense</name>
    <dbReference type="NCBI Taxonomy" id="649196"/>
    <lineage>
        <taxon>Bacteria</taxon>
        <taxon>Pseudomonadati</taxon>
        <taxon>Bacteroidota</taxon>
        <taxon>Sphingobacteriia</taxon>
        <taxon>Sphingobacteriales</taxon>
        <taxon>Sphingobacteriaceae</taxon>
        <taxon>Sphingobacterium</taxon>
    </lineage>
</organism>
<dbReference type="RefSeq" id="WP_286651387.1">
    <property type="nucleotide sequence ID" value="NZ_JACAGK010000026.1"/>
</dbReference>
<dbReference type="Pfam" id="PF19781">
    <property type="entry name" value="DUF6266"/>
    <property type="match status" value="1"/>
</dbReference>
<sequence>MARAKNGINGNISGKVGNIVFYERNGISYVRTAPARRIERNSSEIVQMTRIKFKLVQRYVIRMLQFVKFGFQFGAGNGTAYNRAMSYNLRNAVKSHKEEAFIDWNNLAFSRDMPDPIREISFSLNRASKQLTLRWQLDDEMALRLKGHQMHTYILIIPSDLDSWNVQGLSAGNPMQEMEETLNILSYDTTIVHHIYIAFASIEIPIRSTNSRYVGAIEM</sequence>
<dbReference type="InterPro" id="IPR046233">
    <property type="entry name" value="DUF6266"/>
</dbReference>
<protein>
    <submittedName>
        <fullName evidence="1">Uncharacterized protein</fullName>
    </submittedName>
</protein>
<name>A0ABT7NN56_9SPHI</name>
<reference evidence="1" key="1">
    <citation type="submission" date="2020-06" db="EMBL/GenBank/DDBJ databases">
        <authorList>
            <person name="Dong N."/>
        </authorList>
    </citation>
    <scope>NUCLEOTIDE SEQUENCE</scope>
    <source>
        <strain evidence="1">R1692</strain>
    </source>
</reference>
<dbReference type="Proteomes" id="UP001170954">
    <property type="component" value="Unassembled WGS sequence"/>
</dbReference>
<proteinExistence type="predicted"/>
<evidence type="ECO:0000313" key="1">
    <source>
        <dbReference type="EMBL" id="MDM1048672.1"/>
    </source>
</evidence>